<dbReference type="Proteomes" id="UP000009168">
    <property type="component" value="Unassembled WGS sequence"/>
</dbReference>
<dbReference type="GeneID" id="24438468"/>
<evidence type="ECO:0000313" key="1">
    <source>
        <dbReference type="EMBL" id="EWS71326.1"/>
    </source>
</evidence>
<dbReference type="AlphaFoldDB" id="W7XC82"/>
<keyword evidence="2" id="KW-1185">Reference proteome</keyword>
<proteinExistence type="predicted"/>
<sequence length="58" mass="6761">MITCQNILKIDNVDFSRNDGNSKEQSSHLLEKLFNTHKHEALSKMLCQNNKMQQPFLV</sequence>
<dbReference type="InParanoid" id="W7XC82"/>
<dbReference type="EMBL" id="GG662299">
    <property type="protein sequence ID" value="EWS71326.1"/>
    <property type="molecule type" value="Genomic_DNA"/>
</dbReference>
<name>W7XC82_TETTS</name>
<dbReference type="KEGG" id="tet:TTHERM_000329729"/>
<accession>W7XC82</accession>
<reference evidence="2" key="1">
    <citation type="journal article" date="2006" name="PLoS Biol.">
        <title>Macronuclear genome sequence of the ciliate Tetrahymena thermophila, a model eukaryote.</title>
        <authorList>
            <person name="Eisen J.A."/>
            <person name="Coyne R.S."/>
            <person name="Wu M."/>
            <person name="Wu D."/>
            <person name="Thiagarajan M."/>
            <person name="Wortman J.R."/>
            <person name="Badger J.H."/>
            <person name="Ren Q."/>
            <person name="Amedeo P."/>
            <person name="Jones K.M."/>
            <person name="Tallon L.J."/>
            <person name="Delcher A.L."/>
            <person name="Salzberg S.L."/>
            <person name="Silva J.C."/>
            <person name="Haas B.J."/>
            <person name="Majoros W.H."/>
            <person name="Farzad M."/>
            <person name="Carlton J.M."/>
            <person name="Smith R.K. Jr."/>
            <person name="Garg J."/>
            <person name="Pearlman R.E."/>
            <person name="Karrer K.M."/>
            <person name="Sun L."/>
            <person name="Manning G."/>
            <person name="Elde N.C."/>
            <person name="Turkewitz A.P."/>
            <person name="Asai D.J."/>
            <person name="Wilkes D.E."/>
            <person name="Wang Y."/>
            <person name="Cai H."/>
            <person name="Collins K."/>
            <person name="Stewart B.A."/>
            <person name="Lee S.R."/>
            <person name="Wilamowska K."/>
            <person name="Weinberg Z."/>
            <person name="Ruzzo W.L."/>
            <person name="Wloga D."/>
            <person name="Gaertig J."/>
            <person name="Frankel J."/>
            <person name="Tsao C.-C."/>
            <person name="Gorovsky M.A."/>
            <person name="Keeling P.J."/>
            <person name="Waller R.F."/>
            <person name="Patron N.J."/>
            <person name="Cherry J.M."/>
            <person name="Stover N.A."/>
            <person name="Krieger C.J."/>
            <person name="del Toro C."/>
            <person name="Ryder H.F."/>
            <person name="Williamson S.C."/>
            <person name="Barbeau R.A."/>
            <person name="Hamilton E.P."/>
            <person name="Orias E."/>
        </authorList>
    </citation>
    <scope>NUCLEOTIDE SEQUENCE [LARGE SCALE GENOMIC DNA]</scope>
    <source>
        <strain evidence="2">SB210</strain>
    </source>
</reference>
<evidence type="ECO:0000313" key="2">
    <source>
        <dbReference type="Proteomes" id="UP000009168"/>
    </source>
</evidence>
<protein>
    <submittedName>
        <fullName evidence="1">CHCH domain protein</fullName>
    </submittedName>
</protein>
<dbReference type="RefSeq" id="XP_012656144.1">
    <property type="nucleotide sequence ID" value="XM_012800690.1"/>
</dbReference>
<organism evidence="1 2">
    <name type="scientific">Tetrahymena thermophila (strain SB210)</name>
    <dbReference type="NCBI Taxonomy" id="312017"/>
    <lineage>
        <taxon>Eukaryota</taxon>
        <taxon>Sar</taxon>
        <taxon>Alveolata</taxon>
        <taxon>Ciliophora</taxon>
        <taxon>Intramacronucleata</taxon>
        <taxon>Oligohymenophorea</taxon>
        <taxon>Hymenostomatida</taxon>
        <taxon>Tetrahymenina</taxon>
        <taxon>Tetrahymenidae</taxon>
        <taxon>Tetrahymena</taxon>
    </lineage>
</organism>
<gene>
    <name evidence="1" type="ORF">TTHERM_000329729</name>
</gene>